<gene>
    <name evidence="7 8" type="primary">uxaC</name>
    <name evidence="8" type="ORF">OMP38_31800</name>
</gene>
<name>A0A9X4KMJ2_9BACL</name>
<dbReference type="EMBL" id="JAPDHZ010000008">
    <property type="protein sequence ID" value="MDG0794903.1"/>
    <property type="molecule type" value="Genomic_DNA"/>
</dbReference>
<comment type="catalytic activity">
    <reaction evidence="1 7">
        <text>D-glucuronate = D-fructuronate</text>
        <dbReference type="Rhea" id="RHEA:13049"/>
        <dbReference type="ChEBI" id="CHEBI:58720"/>
        <dbReference type="ChEBI" id="CHEBI:59863"/>
        <dbReference type="EC" id="5.3.1.12"/>
    </reaction>
</comment>
<dbReference type="Gene3D" id="3.20.20.140">
    <property type="entry name" value="Metal-dependent hydrolases"/>
    <property type="match status" value="1"/>
</dbReference>
<dbReference type="GO" id="GO:0019698">
    <property type="term" value="P:D-galacturonate catabolic process"/>
    <property type="evidence" value="ECO:0007669"/>
    <property type="project" value="TreeGrafter"/>
</dbReference>
<dbReference type="GO" id="GO:0008880">
    <property type="term" value="F:glucuronate isomerase activity"/>
    <property type="evidence" value="ECO:0007669"/>
    <property type="project" value="UniProtKB-UniRule"/>
</dbReference>
<reference evidence="8 9" key="1">
    <citation type="submission" date="2022-10" db="EMBL/GenBank/DDBJ databases">
        <title>Comparative genomic analysis of Cohnella hashimotonis sp. nov., isolated from the International Space Station.</title>
        <authorList>
            <person name="Simpson A."/>
            <person name="Venkateswaran K."/>
        </authorList>
    </citation>
    <scope>NUCLEOTIDE SEQUENCE [LARGE SCALE GENOMIC DNA]</scope>
    <source>
        <strain evidence="8 9">DSM 18997</strain>
    </source>
</reference>
<sequence>MRAFMDDRFLLNNDTAAMLYERFAAPMPIIDYHCHLDPKAIYDNKPFANLTEVWLYGDHYKWRAMRANGIPEQYVTGGEGISDYDRFLAYAKTVPMTIGNPLYHWSHLELRRLFGIDELINEKNAPVIWEKANAKIRGGGFTPQDLVRGSNVRVVCTTDDPADSLEYHRKLIEEDRHGFQVRPSFRPDKALEINRATFLPWLARLREACGYELSDYGLLLKALGERVQFFHETGCLLSDHAIDTVMHAEATQEQAAAIYAKALRGEAVSPHEEAQYKTFTLLFLGRLYAERGWTMQLHIHAHRNNNTAMFERLGPDTGFDSINAGALASPLVKLLDGIERQGGLPRTILYSLNAGDNDVLASIIGSFQGDGIPGKIQLGSAWWFNDTIDGMLAQMKSLANMGLLSRFVGMLTDSRSFLSYPRHEYFRRILCNLLGDWVESGLVPADTALLGEIVEGVCYRNAEAYFRFGADSARIEIARTAGGV</sequence>
<organism evidence="8 9">
    <name type="scientific">Cohnella ginsengisoli</name>
    <dbReference type="NCBI Taxonomy" id="425004"/>
    <lineage>
        <taxon>Bacteria</taxon>
        <taxon>Bacillati</taxon>
        <taxon>Bacillota</taxon>
        <taxon>Bacilli</taxon>
        <taxon>Bacillales</taxon>
        <taxon>Paenibacillaceae</taxon>
        <taxon>Cohnella</taxon>
    </lineage>
</organism>
<evidence type="ECO:0000313" key="9">
    <source>
        <dbReference type="Proteomes" id="UP001153387"/>
    </source>
</evidence>
<dbReference type="InterPro" id="IPR032466">
    <property type="entry name" value="Metal_Hydrolase"/>
</dbReference>
<evidence type="ECO:0000256" key="7">
    <source>
        <dbReference type="HAMAP-Rule" id="MF_00675"/>
    </source>
</evidence>
<evidence type="ECO:0000256" key="4">
    <source>
        <dbReference type="ARBA" id="ARBA00012546"/>
    </source>
</evidence>
<evidence type="ECO:0000256" key="5">
    <source>
        <dbReference type="ARBA" id="ARBA00020555"/>
    </source>
</evidence>
<dbReference type="Pfam" id="PF02614">
    <property type="entry name" value="UxaC"/>
    <property type="match status" value="1"/>
</dbReference>
<dbReference type="SUPFAM" id="SSF51556">
    <property type="entry name" value="Metallo-dependent hydrolases"/>
    <property type="match status" value="1"/>
</dbReference>
<protein>
    <recommendedName>
        <fullName evidence="5 7">Uronate isomerase</fullName>
        <ecNumber evidence="4 7">5.3.1.12</ecNumber>
    </recommendedName>
    <alternativeName>
        <fullName evidence="7">Glucuronate isomerase</fullName>
    </alternativeName>
    <alternativeName>
        <fullName evidence="7">Uronic isomerase</fullName>
    </alternativeName>
</protein>
<keyword evidence="6 7" id="KW-0413">Isomerase</keyword>
<comment type="caution">
    <text evidence="8">The sequence shown here is derived from an EMBL/GenBank/DDBJ whole genome shotgun (WGS) entry which is preliminary data.</text>
</comment>
<dbReference type="PANTHER" id="PTHR30068">
    <property type="entry name" value="URONATE ISOMERASE"/>
    <property type="match status" value="1"/>
</dbReference>
<dbReference type="EC" id="5.3.1.12" evidence="4 7"/>
<dbReference type="Proteomes" id="UP001153387">
    <property type="component" value="Unassembled WGS sequence"/>
</dbReference>
<evidence type="ECO:0000256" key="6">
    <source>
        <dbReference type="ARBA" id="ARBA00023235"/>
    </source>
</evidence>
<comment type="catalytic activity">
    <reaction evidence="7">
        <text>aldehydo-D-galacturonate = keto-D-tagaturonate</text>
        <dbReference type="Rhea" id="RHEA:27702"/>
        <dbReference type="ChEBI" id="CHEBI:12952"/>
        <dbReference type="ChEBI" id="CHEBI:17886"/>
    </reaction>
</comment>
<dbReference type="InterPro" id="IPR003766">
    <property type="entry name" value="Uronate_isomerase"/>
</dbReference>
<evidence type="ECO:0000256" key="1">
    <source>
        <dbReference type="ARBA" id="ARBA00001165"/>
    </source>
</evidence>
<dbReference type="RefSeq" id="WP_277568621.1">
    <property type="nucleotide sequence ID" value="NZ_JAPDHZ010000008.1"/>
</dbReference>
<dbReference type="HAMAP" id="MF_00675">
    <property type="entry name" value="UxaC"/>
    <property type="match status" value="1"/>
</dbReference>
<dbReference type="AlphaFoldDB" id="A0A9X4KMJ2"/>
<dbReference type="PANTHER" id="PTHR30068:SF4">
    <property type="entry name" value="URONATE ISOMERASE"/>
    <property type="match status" value="1"/>
</dbReference>
<evidence type="ECO:0000313" key="8">
    <source>
        <dbReference type="EMBL" id="MDG0794903.1"/>
    </source>
</evidence>
<dbReference type="GO" id="GO:0042840">
    <property type="term" value="P:D-glucuronate catabolic process"/>
    <property type="evidence" value="ECO:0007669"/>
    <property type="project" value="TreeGrafter"/>
</dbReference>
<dbReference type="Gene3D" id="1.10.2020.10">
    <property type="entry name" value="uronate isomerase, domain 2, chain A"/>
    <property type="match status" value="1"/>
</dbReference>
<accession>A0A9X4KMJ2</accession>
<keyword evidence="9" id="KW-1185">Reference proteome</keyword>
<dbReference type="NCBIfam" id="NF002794">
    <property type="entry name" value="PRK02925.1"/>
    <property type="match status" value="1"/>
</dbReference>
<evidence type="ECO:0000256" key="3">
    <source>
        <dbReference type="ARBA" id="ARBA00008397"/>
    </source>
</evidence>
<comment type="similarity">
    <text evidence="3 7">Belongs to the metallo-dependent hydrolases superfamily. Uronate isomerase family.</text>
</comment>
<evidence type="ECO:0000256" key="2">
    <source>
        <dbReference type="ARBA" id="ARBA00004892"/>
    </source>
</evidence>
<comment type="pathway">
    <text evidence="2 7">Carbohydrate metabolism; pentose and glucuronate interconversion.</text>
</comment>
<proteinExistence type="inferred from homology"/>